<dbReference type="EMBL" id="MLJW01005319">
    <property type="protein sequence ID" value="OIQ68422.1"/>
    <property type="molecule type" value="Genomic_DNA"/>
</dbReference>
<evidence type="ECO:0000313" key="1">
    <source>
        <dbReference type="EMBL" id="OIQ68422.1"/>
    </source>
</evidence>
<accession>A0A1J5PAT6</accession>
<sequence length="176" mass="19509">MIVELEPMAHYTATQHAFAAALRDDATHLTSFRLDDDDAFDRRYIRRLRRMSAQSAEVFGADAPQVVSGNRGFFLEIDPAGNRIFDVVEKAPPGSGPAMIAPAASGENIFRRNHRLLQQFFNTLTDVDSPSFIRTVHRDNDSVPQASGLIGKRPDAANEAALERHFPFTAAELKTL</sequence>
<name>A0A1J5PAT6_9ZZZZ</name>
<dbReference type="Pfam" id="PF11316">
    <property type="entry name" value="Rhamno_transf"/>
    <property type="match status" value="1"/>
</dbReference>
<organism evidence="1">
    <name type="scientific">mine drainage metagenome</name>
    <dbReference type="NCBI Taxonomy" id="410659"/>
    <lineage>
        <taxon>unclassified sequences</taxon>
        <taxon>metagenomes</taxon>
        <taxon>ecological metagenomes</taxon>
    </lineage>
</organism>
<proteinExistence type="predicted"/>
<comment type="caution">
    <text evidence="1">The sequence shown here is derived from an EMBL/GenBank/DDBJ whole genome shotgun (WGS) entry which is preliminary data.</text>
</comment>
<reference evidence="1" key="1">
    <citation type="submission" date="2016-10" db="EMBL/GenBank/DDBJ databases">
        <title>Sequence of Gallionella enrichment culture.</title>
        <authorList>
            <person name="Poehlein A."/>
            <person name="Muehling M."/>
            <person name="Daniel R."/>
        </authorList>
    </citation>
    <scope>NUCLEOTIDE SEQUENCE</scope>
</reference>
<protein>
    <submittedName>
        <fullName evidence="1">Uncharacterized protein</fullName>
    </submittedName>
</protein>
<dbReference type="AlphaFoldDB" id="A0A1J5PAT6"/>
<gene>
    <name evidence="1" type="ORF">GALL_499850</name>
</gene>
<dbReference type="InterPro" id="IPR021466">
    <property type="entry name" value="Put_rhamnosyl_transferase"/>
</dbReference>